<sequence>MEQHRGADSPGLRPPPGFAAPATTTSEEQPSSTTTSAAVSGLFPFPPARDSPRSPPASSTSASGRSTLPEVSSEFSDREKMEDTNAWFLGHHHDQVVAIMHKKFQDLLDYDKTKNRKILHIDWIAGNPNDPIKKEGAAAAYGGMSAEDRRLSESVARTVMRVTHGVNQWDETLAWNKSMFFGDWLNDQKGFRQFFFEIQVKRISGADEALLENCGISPAFVWLPLHDDKAPALTPMVVPPLLPRVVPARALPIPGQVAGEPVPEVEEEEYAAPAPTSVLQVPASSADKGKGKGKAVVPQGQAGGINPGGPVIVSSESAHSPKKRTPLPNLGNLALGQQATADTSSPSADTSIPRTGIPRSQPLPTSGSFESLEPPQSEVSNSTDESYEDEGPIYLADGVDPFDALIPAHQSPAASAADLYRQRQEFDRVAYAKREELNRTFSFMKDPDFVARKDKSFIYSVRVVAIPDRGNVTNGFTGPRVEDRYGTHIAQGGWVVPPLEERVKLRDEHKRAYRNKGAKPGKYEGVPRAQVQNAMPIKFDWSGGIEPRYFGPAAPVWREVSDPTLEDIYWMVWQLLAGKQFLGFQPGAGFGVQRAHASGDVAVLNQCPFKSPSTEALYHAASYPRGKEH</sequence>
<dbReference type="AlphaFoldDB" id="A0AAN6PMX5"/>
<feature type="region of interest" description="Disordered" evidence="1">
    <location>
        <begin position="260"/>
        <end position="393"/>
    </location>
</feature>
<dbReference type="Proteomes" id="UP001303115">
    <property type="component" value="Unassembled WGS sequence"/>
</dbReference>
<keyword evidence="3" id="KW-1185">Reference proteome</keyword>
<feature type="compositionally biased region" description="Low complexity" evidence="1">
    <location>
        <begin position="339"/>
        <end position="351"/>
    </location>
</feature>
<dbReference type="EMBL" id="MU854333">
    <property type="protein sequence ID" value="KAK4042960.1"/>
    <property type="molecule type" value="Genomic_DNA"/>
</dbReference>
<organism evidence="2 3">
    <name type="scientific">Parachaetomium inaequale</name>
    <dbReference type="NCBI Taxonomy" id="2588326"/>
    <lineage>
        <taxon>Eukaryota</taxon>
        <taxon>Fungi</taxon>
        <taxon>Dikarya</taxon>
        <taxon>Ascomycota</taxon>
        <taxon>Pezizomycotina</taxon>
        <taxon>Sordariomycetes</taxon>
        <taxon>Sordariomycetidae</taxon>
        <taxon>Sordariales</taxon>
        <taxon>Chaetomiaceae</taxon>
        <taxon>Parachaetomium</taxon>
    </lineage>
</organism>
<gene>
    <name evidence="2" type="ORF">C8A01DRAFT_32903</name>
</gene>
<accession>A0AAN6PMX5</accession>
<feature type="region of interest" description="Disordered" evidence="1">
    <location>
        <begin position="1"/>
        <end position="78"/>
    </location>
</feature>
<proteinExistence type="predicted"/>
<evidence type="ECO:0000313" key="2">
    <source>
        <dbReference type="EMBL" id="KAK4042960.1"/>
    </source>
</evidence>
<feature type="compositionally biased region" description="Pro residues" evidence="1">
    <location>
        <begin position="44"/>
        <end position="55"/>
    </location>
</feature>
<feature type="compositionally biased region" description="Low complexity" evidence="1">
    <location>
        <begin position="19"/>
        <end position="38"/>
    </location>
</feature>
<reference evidence="3" key="1">
    <citation type="journal article" date="2023" name="Mol. Phylogenet. Evol.">
        <title>Genome-scale phylogeny and comparative genomics of the fungal order Sordariales.</title>
        <authorList>
            <person name="Hensen N."/>
            <person name="Bonometti L."/>
            <person name="Westerberg I."/>
            <person name="Brannstrom I.O."/>
            <person name="Guillou S."/>
            <person name="Cros-Aarteil S."/>
            <person name="Calhoun S."/>
            <person name="Haridas S."/>
            <person name="Kuo A."/>
            <person name="Mondo S."/>
            <person name="Pangilinan J."/>
            <person name="Riley R."/>
            <person name="LaButti K."/>
            <person name="Andreopoulos B."/>
            <person name="Lipzen A."/>
            <person name="Chen C."/>
            <person name="Yan M."/>
            <person name="Daum C."/>
            <person name="Ng V."/>
            <person name="Clum A."/>
            <person name="Steindorff A."/>
            <person name="Ohm R.A."/>
            <person name="Martin F."/>
            <person name="Silar P."/>
            <person name="Natvig D.O."/>
            <person name="Lalanne C."/>
            <person name="Gautier V."/>
            <person name="Ament-Velasquez S.L."/>
            <person name="Kruys A."/>
            <person name="Hutchinson M.I."/>
            <person name="Powell A.J."/>
            <person name="Barry K."/>
            <person name="Miller A.N."/>
            <person name="Grigoriev I.V."/>
            <person name="Debuchy R."/>
            <person name="Gladieux P."/>
            <person name="Hiltunen Thoren M."/>
            <person name="Johannesson H."/>
        </authorList>
    </citation>
    <scope>NUCLEOTIDE SEQUENCE [LARGE SCALE GENOMIC DNA]</scope>
    <source>
        <strain evidence="3">CBS 284.82</strain>
    </source>
</reference>
<feature type="compositionally biased region" description="Low complexity" evidence="1">
    <location>
        <begin position="56"/>
        <end position="69"/>
    </location>
</feature>
<comment type="caution">
    <text evidence="2">The sequence shown here is derived from an EMBL/GenBank/DDBJ whole genome shotgun (WGS) entry which is preliminary data.</text>
</comment>
<evidence type="ECO:0000313" key="3">
    <source>
        <dbReference type="Proteomes" id="UP001303115"/>
    </source>
</evidence>
<evidence type="ECO:0000256" key="1">
    <source>
        <dbReference type="SAM" id="MobiDB-lite"/>
    </source>
</evidence>
<protein>
    <submittedName>
        <fullName evidence="2">Uncharacterized protein</fullName>
    </submittedName>
</protein>
<name>A0AAN6PMX5_9PEZI</name>